<sequence>LCFSKAMSYRKAVKGSFCMDEGYTLPPRLALDAVQLLPPVVSSTERFAVDMPLDECLRLFRTAKSLKGSIPRGLYAEMDTLGNLELQGSASRFTHDNNLLFTGTKGYQDFVEQNFDTIAQSIKDSTSEEEVSTEPVELIAEGLLL</sequence>
<dbReference type="EMBL" id="PJQM01006143">
    <property type="protein sequence ID" value="RCH80173.1"/>
    <property type="molecule type" value="Genomic_DNA"/>
</dbReference>
<organism evidence="1 2">
    <name type="scientific">Rhizopus stolonifer</name>
    <name type="common">Rhizopus nigricans</name>
    <dbReference type="NCBI Taxonomy" id="4846"/>
    <lineage>
        <taxon>Eukaryota</taxon>
        <taxon>Fungi</taxon>
        <taxon>Fungi incertae sedis</taxon>
        <taxon>Mucoromycota</taxon>
        <taxon>Mucoromycotina</taxon>
        <taxon>Mucoromycetes</taxon>
        <taxon>Mucorales</taxon>
        <taxon>Mucorineae</taxon>
        <taxon>Rhizopodaceae</taxon>
        <taxon>Rhizopus</taxon>
    </lineage>
</organism>
<dbReference type="AlphaFoldDB" id="A0A367IR72"/>
<comment type="caution">
    <text evidence="1">The sequence shown here is derived from an EMBL/GenBank/DDBJ whole genome shotgun (WGS) entry which is preliminary data.</text>
</comment>
<accession>A0A367IR72</accession>
<reference evidence="1 2" key="1">
    <citation type="journal article" date="2018" name="G3 (Bethesda)">
        <title>Phylogenetic and Phylogenomic Definition of Rhizopus Species.</title>
        <authorList>
            <person name="Gryganskyi A.P."/>
            <person name="Golan J."/>
            <person name="Dolatabadi S."/>
            <person name="Mondo S."/>
            <person name="Robb S."/>
            <person name="Idnurm A."/>
            <person name="Muszewska A."/>
            <person name="Steczkiewicz K."/>
            <person name="Masonjones S."/>
            <person name="Liao H.L."/>
            <person name="Gajdeczka M.T."/>
            <person name="Anike F."/>
            <person name="Vuek A."/>
            <person name="Anishchenko I.M."/>
            <person name="Voigt K."/>
            <person name="de Hoog G.S."/>
            <person name="Smith M.E."/>
            <person name="Heitman J."/>
            <person name="Vilgalys R."/>
            <person name="Stajich J.E."/>
        </authorList>
    </citation>
    <scope>NUCLEOTIDE SEQUENCE [LARGE SCALE GENOMIC DNA]</scope>
    <source>
        <strain evidence="1 2">LSU 92-RS-03</strain>
    </source>
</reference>
<gene>
    <name evidence="1" type="ORF">CU098_006437</name>
</gene>
<protein>
    <submittedName>
        <fullName evidence="1">Uncharacterized protein</fullName>
    </submittedName>
</protein>
<name>A0A367IR72_RHIST</name>
<dbReference type="Proteomes" id="UP000253551">
    <property type="component" value="Unassembled WGS sequence"/>
</dbReference>
<proteinExistence type="predicted"/>
<dbReference type="OrthoDB" id="10365387at2759"/>
<keyword evidence="2" id="KW-1185">Reference proteome</keyword>
<feature type="non-terminal residue" evidence="1">
    <location>
        <position position="1"/>
    </location>
</feature>
<evidence type="ECO:0000313" key="1">
    <source>
        <dbReference type="EMBL" id="RCH80173.1"/>
    </source>
</evidence>
<evidence type="ECO:0000313" key="2">
    <source>
        <dbReference type="Proteomes" id="UP000253551"/>
    </source>
</evidence>